<evidence type="ECO:0000313" key="4">
    <source>
        <dbReference type="Proteomes" id="UP001600650"/>
    </source>
</evidence>
<feature type="region of interest" description="Disordered" evidence="1">
    <location>
        <begin position="203"/>
        <end position="281"/>
    </location>
</feature>
<keyword evidence="3" id="KW-0378">Hydrolase</keyword>
<feature type="compositionally biased region" description="Low complexity" evidence="1">
    <location>
        <begin position="259"/>
        <end position="268"/>
    </location>
</feature>
<dbReference type="InterPro" id="IPR011055">
    <property type="entry name" value="Dup_hybrid_motif"/>
</dbReference>
<organism evidence="3 4">
    <name type="scientific">Streptomyces cellulosae</name>
    <dbReference type="NCBI Taxonomy" id="1968"/>
    <lineage>
        <taxon>Bacteria</taxon>
        <taxon>Bacillati</taxon>
        <taxon>Actinomycetota</taxon>
        <taxon>Actinomycetes</taxon>
        <taxon>Kitasatosporales</taxon>
        <taxon>Streptomycetaceae</taxon>
        <taxon>Streptomyces</taxon>
    </lineage>
</organism>
<dbReference type="InterPro" id="IPR016047">
    <property type="entry name" value="M23ase_b-sheet_dom"/>
</dbReference>
<dbReference type="PANTHER" id="PTHR21666">
    <property type="entry name" value="PEPTIDASE-RELATED"/>
    <property type="match status" value="1"/>
</dbReference>
<gene>
    <name evidence="3" type="ORF">ACFU0X_26285</name>
</gene>
<name>A0ABW6JM86_STRCE</name>
<protein>
    <submittedName>
        <fullName evidence="3">M23 family metallopeptidase</fullName>
        <ecNumber evidence="3">3.4.24.-</ecNumber>
    </submittedName>
</protein>
<dbReference type="Proteomes" id="UP001600650">
    <property type="component" value="Unassembled WGS sequence"/>
</dbReference>
<dbReference type="Pfam" id="PF01551">
    <property type="entry name" value="Peptidase_M23"/>
    <property type="match status" value="1"/>
</dbReference>
<dbReference type="EC" id="3.4.24.-" evidence="3"/>
<dbReference type="GO" id="GO:0016787">
    <property type="term" value="F:hydrolase activity"/>
    <property type="evidence" value="ECO:0007669"/>
    <property type="project" value="UniProtKB-KW"/>
</dbReference>
<dbReference type="RefSeq" id="WP_189898969.1">
    <property type="nucleotide sequence ID" value="NZ_JBHVBU010000095.1"/>
</dbReference>
<dbReference type="Gene3D" id="2.70.70.10">
    <property type="entry name" value="Glucose Permease (Domain IIA)"/>
    <property type="match status" value="1"/>
</dbReference>
<dbReference type="SUPFAM" id="SSF51261">
    <property type="entry name" value="Duplicated hybrid motif"/>
    <property type="match status" value="1"/>
</dbReference>
<dbReference type="InterPro" id="IPR050570">
    <property type="entry name" value="Cell_wall_metabolism_enzyme"/>
</dbReference>
<evidence type="ECO:0000256" key="1">
    <source>
        <dbReference type="SAM" id="MobiDB-lite"/>
    </source>
</evidence>
<evidence type="ECO:0000259" key="2">
    <source>
        <dbReference type="Pfam" id="PF01551"/>
    </source>
</evidence>
<proteinExistence type="predicted"/>
<feature type="domain" description="M23ase beta-sheet core" evidence="2">
    <location>
        <begin position="408"/>
        <end position="502"/>
    </location>
</feature>
<comment type="caution">
    <text evidence="3">The sequence shown here is derived from an EMBL/GenBank/DDBJ whole genome shotgun (WGS) entry which is preliminary data.</text>
</comment>
<dbReference type="PANTHER" id="PTHR21666:SF270">
    <property type="entry name" value="MUREIN HYDROLASE ACTIVATOR ENVC"/>
    <property type="match status" value="1"/>
</dbReference>
<dbReference type="EMBL" id="JBHVBU010000095">
    <property type="protein sequence ID" value="MFE7966508.1"/>
    <property type="molecule type" value="Genomic_DNA"/>
</dbReference>
<accession>A0ABW6JM86</accession>
<reference evidence="3 4" key="1">
    <citation type="submission" date="2024-09" db="EMBL/GenBank/DDBJ databases">
        <title>The Natural Products Discovery Center: Release of the First 8490 Sequenced Strains for Exploring Actinobacteria Biosynthetic Diversity.</title>
        <authorList>
            <person name="Kalkreuter E."/>
            <person name="Kautsar S.A."/>
            <person name="Yang D."/>
            <person name="Bader C.D."/>
            <person name="Teijaro C.N."/>
            <person name="Fluegel L."/>
            <person name="Davis C.M."/>
            <person name="Simpson J.R."/>
            <person name="Lauterbach L."/>
            <person name="Steele A.D."/>
            <person name="Gui C."/>
            <person name="Meng S."/>
            <person name="Li G."/>
            <person name="Viehrig K."/>
            <person name="Ye F."/>
            <person name="Su P."/>
            <person name="Kiefer A.F."/>
            <person name="Nichols A."/>
            <person name="Cepeda A.J."/>
            <person name="Yan W."/>
            <person name="Fan B."/>
            <person name="Jiang Y."/>
            <person name="Adhikari A."/>
            <person name="Zheng C.-J."/>
            <person name="Schuster L."/>
            <person name="Cowan T.M."/>
            <person name="Smanski M.J."/>
            <person name="Chevrette M.G."/>
            <person name="De Carvalho L.P.S."/>
            <person name="Shen B."/>
        </authorList>
    </citation>
    <scope>NUCLEOTIDE SEQUENCE [LARGE SCALE GENOMIC DNA]</scope>
    <source>
        <strain evidence="3 4">NPDC057399</strain>
    </source>
</reference>
<evidence type="ECO:0000313" key="3">
    <source>
        <dbReference type="EMBL" id="MFE7966508.1"/>
    </source>
</evidence>
<keyword evidence="4" id="KW-1185">Reference proteome</keyword>
<sequence length="514" mass="54437">MTPAPASDAASAPYASYGSQEVPYGDVTSYGGYDATYYGTGEHAAGTFAADPLFGSMPGEDPAQAAWTTGQWTAGAQDTGHYDAYAFQQAVYETGGHDATAWTTGEQPMAVIPQQGGSTETGQWDANAWLPAEQPADPTQQWDWGTQTFDSGVYDATQWNTDGGETPAPDAQYGGEPYEQENFGNQENFAGHENVAAQEDFTQESFSQESYEQDAPDQPYAEDAYRGEPGPDEPGAGEPADTGELPAVSLLDEQEEVTPAPRAASRSGSRSRRRTPPKRSALLTVAVPSACVMGVAGIAAASVGDLSEEGGQDARTTAADAQPVQPSVANVKLDTQLESLAAGADDFADRASRAQGRIDLKAQQELERRRAAEEAARKERLRPKFALPVAQHGLSAYYGQSGINWMSLHTGIDFPVSYGTPVLAATDGTVRTQYNSAYGNMLIVTAMDGTETWYCHLSSYQVPSGATVKAGDQIAFSGNSGNSTGPHLHFEVRPGGGSAIDPLAWFRSHGLEPT</sequence>
<dbReference type="CDD" id="cd12797">
    <property type="entry name" value="M23_peptidase"/>
    <property type="match status" value="1"/>
</dbReference>
<feature type="region of interest" description="Disordered" evidence="1">
    <location>
        <begin position="154"/>
        <end position="184"/>
    </location>
</feature>